<sequence>MLPHDVLSLLPFFFIRPVGCDFCSTLYTSIQLKLSLRDPAQWMREEATKFSGLVVDPARKPAVFSGRL</sequence>
<feature type="chain" id="PRO_5046970932" description="Secreted protein" evidence="1">
    <location>
        <begin position="21"/>
        <end position="68"/>
    </location>
</feature>
<organism evidence="2 3">
    <name type="scientific">Daphnia magna</name>
    <dbReference type="NCBI Taxonomy" id="35525"/>
    <lineage>
        <taxon>Eukaryota</taxon>
        <taxon>Metazoa</taxon>
        <taxon>Ecdysozoa</taxon>
        <taxon>Arthropoda</taxon>
        <taxon>Crustacea</taxon>
        <taxon>Branchiopoda</taxon>
        <taxon>Diplostraca</taxon>
        <taxon>Cladocera</taxon>
        <taxon>Anomopoda</taxon>
        <taxon>Daphniidae</taxon>
        <taxon>Daphnia</taxon>
    </lineage>
</organism>
<accession>A0ABQ9YR32</accession>
<dbReference type="EMBL" id="JAOYFB010000001">
    <property type="protein sequence ID" value="KAK4003076.1"/>
    <property type="molecule type" value="Genomic_DNA"/>
</dbReference>
<proteinExistence type="predicted"/>
<gene>
    <name evidence="2" type="ORF">OUZ56_004861</name>
</gene>
<comment type="caution">
    <text evidence="2">The sequence shown here is derived from an EMBL/GenBank/DDBJ whole genome shotgun (WGS) entry which is preliminary data.</text>
</comment>
<dbReference type="Proteomes" id="UP001234178">
    <property type="component" value="Unassembled WGS sequence"/>
</dbReference>
<keyword evidence="1" id="KW-0732">Signal</keyword>
<name>A0ABQ9YR32_9CRUS</name>
<reference evidence="2 3" key="1">
    <citation type="journal article" date="2023" name="Nucleic Acids Res.">
        <title>The hologenome of Daphnia magna reveals possible DNA methylation and microbiome-mediated evolution of the host genome.</title>
        <authorList>
            <person name="Chaturvedi A."/>
            <person name="Li X."/>
            <person name="Dhandapani V."/>
            <person name="Marshall H."/>
            <person name="Kissane S."/>
            <person name="Cuenca-Cambronero M."/>
            <person name="Asole G."/>
            <person name="Calvet F."/>
            <person name="Ruiz-Romero M."/>
            <person name="Marangio P."/>
            <person name="Guigo R."/>
            <person name="Rago D."/>
            <person name="Mirbahai L."/>
            <person name="Eastwood N."/>
            <person name="Colbourne J.K."/>
            <person name="Zhou J."/>
            <person name="Mallon E."/>
            <person name="Orsini L."/>
        </authorList>
    </citation>
    <scope>NUCLEOTIDE SEQUENCE [LARGE SCALE GENOMIC DNA]</scope>
    <source>
        <strain evidence="2">LRV0_1</strain>
    </source>
</reference>
<evidence type="ECO:0000313" key="3">
    <source>
        <dbReference type="Proteomes" id="UP001234178"/>
    </source>
</evidence>
<evidence type="ECO:0000256" key="1">
    <source>
        <dbReference type="SAM" id="SignalP"/>
    </source>
</evidence>
<feature type="signal peptide" evidence="1">
    <location>
        <begin position="1"/>
        <end position="20"/>
    </location>
</feature>
<protein>
    <recommendedName>
        <fullName evidence="4">Secreted protein</fullName>
    </recommendedName>
</protein>
<keyword evidence="3" id="KW-1185">Reference proteome</keyword>
<evidence type="ECO:0000313" key="2">
    <source>
        <dbReference type="EMBL" id="KAK4003076.1"/>
    </source>
</evidence>
<evidence type="ECO:0008006" key="4">
    <source>
        <dbReference type="Google" id="ProtNLM"/>
    </source>
</evidence>